<dbReference type="EMBL" id="BPPX01000040">
    <property type="protein sequence ID" value="GJC89339.1"/>
    <property type="molecule type" value="Genomic_DNA"/>
</dbReference>
<dbReference type="AlphaFoldDB" id="A0AA37GXW3"/>
<proteinExistence type="predicted"/>
<comment type="caution">
    <text evidence="1">The sequence shown here is derived from an EMBL/GenBank/DDBJ whole genome shotgun (WGS) entry which is preliminary data.</text>
</comment>
<sequence length="144" mass="16015">MMSRRNLTTPTSPPPDGKVWEEIKTSSTTGNTIYNDPIDAAVNTGFAADCIDSLVTPDMQAQIKKALSNRITATTPRISLPQLRPRTTYQYVDREQTIHGTPSAETTPGVLVVEWIVEKQMDISIDPSSGIRDYMMQRKAEMDV</sequence>
<evidence type="ECO:0000313" key="1">
    <source>
        <dbReference type="EMBL" id="GJC89339.1"/>
    </source>
</evidence>
<organism evidence="1 2">
    <name type="scientific">Colletotrichum liriopes</name>
    <dbReference type="NCBI Taxonomy" id="708192"/>
    <lineage>
        <taxon>Eukaryota</taxon>
        <taxon>Fungi</taxon>
        <taxon>Dikarya</taxon>
        <taxon>Ascomycota</taxon>
        <taxon>Pezizomycotina</taxon>
        <taxon>Sordariomycetes</taxon>
        <taxon>Hypocreomycetidae</taxon>
        <taxon>Glomerellales</taxon>
        <taxon>Glomerellaceae</taxon>
        <taxon>Colletotrichum</taxon>
        <taxon>Colletotrichum spaethianum species complex</taxon>
    </lineage>
</organism>
<accession>A0AA37GXW3</accession>
<name>A0AA37GXW3_9PEZI</name>
<gene>
    <name evidence="1" type="ORF">ColLi_12177</name>
</gene>
<dbReference type="Proteomes" id="UP001055172">
    <property type="component" value="Unassembled WGS sequence"/>
</dbReference>
<evidence type="ECO:0000313" key="2">
    <source>
        <dbReference type="Proteomes" id="UP001055172"/>
    </source>
</evidence>
<reference evidence="1 2" key="1">
    <citation type="submission" date="2021-07" db="EMBL/GenBank/DDBJ databases">
        <title>Genome data of Colletotrichum spaethianum.</title>
        <authorList>
            <person name="Utami Y.D."/>
            <person name="Hiruma K."/>
        </authorList>
    </citation>
    <scope>NUCLEOTIDE SEQUENCE [LARGE SCALE GENOMIC DNA]</scope>
    <source>
        <strain evidence="1 2">MAFF 242679</strain>
    </source>
</reference>
<protein>
    <submittedName>
        <fullName evidence="1">Uncharacterized protein</fullName>
    </submittedName>
</protein>
<keyword evidence="2" id="KW-1185">Reference proteome</keyword>